<proteinExistence type="predicted"/>
<dbReference type="PANTHER" id="PTHR12771">
    <property type="entry name" value="ENGULFMENT AND CELL MOTILITY"/>
    <property type="match status" value="1"/>
</dbReference>
<keyword evidence="3" id="KW-0729">SH3-binding</keyword>
<dbReference type="SUPFAM" id="SSF48371">
    <property type="entry name" value="ARM repeat"/>
    <property type="match status" value="1"/>
</dbReference>
<evidence type="ECO:0000256" key="4">
    <source>
        <dbReference type="ARBA" id="ARBA00024863"/>
    </source>
</evidence>
<comment type="function">
    <text evidence="4">Involved in cytoskeletal rearrangements required for phagocytosis of apoptotic cells and cell motility. Acts in association with DOCK1 and CRK. Was initially proposed to be required in complex with DOCK1 to activate Rac Rho small GTPases. May enhance the guanine nucleotide exchange factor (GEF) activity of DOCK1.</text>
</comment>
<dbReference type="PANTHER" id="PTHR12771:SF56">
    <property type="entry name" value="CED-12"/>
    <property type="match status" value="1"/>
</dbReference>
<keyword evidence="2" id="KW-0581">Phagocytosis</keyword>
<dbReference type="Gene3D" id="2.30.29.30">
    <property type="entry name" value="Pleckstrin-homology domain (PH domain)/Phosphotyrosine-binding domain (PTB)"/>
    <property type="match status" value="1"/>
</dbReference>
<evidence type="ECO:0000259" key="5">
    <source>
        <dbReference type="PROSITE" id="PS51335"/>
    </source>
</evidence>
<dbReference type="GO" id="GO:0048870">
    <property type="term" value="P:cell motility"/>
    <property type="evidence" value="ECO:0000318"/>
    <property type="project" value="GO_Central"/>
</dbReference>
<accession>F4NYW2</accession>
<evidence type="ECO:0000256" key="3">
    <source>
        <dbReference type="ARBA" id="ARBA00023036"/>
    </source>
</evidence>
<dbReference type="GO" id="GO:0006915">
    <property type="term" value="P:apoptotic process"/>
    <property type="evidence" value="ECO:0007669"/>
    <property type="project" value="UniProtKB-KW"/>
</dbReference>
<dbReference type="PROSITE" id="PS51335">
    <property type="entry name" value="ELMO"/>
    <property type="match status" value="1"/>
</dbReference>
<dbReference type="GO" id="GO:0017124">
    <property type="term" value="F:SH3 domain binding"/>
    <property type="evidence" value="ECO:0007669"/>
    <property type="project" value="UniProtKB-KW"/>
</dbReference>
<protein>
    <recommendedName>
        <fullName evidence="5">ELMO domain-containing protein</fullName>
    </recommendedName>
</protein>
<dbReference type="InterPro" id="IPR016024">
    <property type="entry name" value="ARM-type_fold"/>
</dbReference>
<name>F4NYW2_BATDJ</name>
<evidence type="ECO:0000313" key="6">
    <source>
        <dbReference type="EMBL" id="EGF82098.1"/>
    </source>
</evidence>
<sequence length="877" mass="100296">MPFSSVKPQIHSLSFSTPVLYELEHLPPPTPNTANIFKHSSMIKNKHTFTSISRQDVSSIKDVQNTLDKGIRFGHTRSGNYIDICFLIKTDDRLSNLPTHCLPRVSVVMEGKAKITCLLNTSCSLADVIQDLCENHFMVASPDRQKNKDFSEPHILSDPESTLVANTYNFSNDYVLRVCETEELITDDKFYSSKVAHGTNLKLSLSAHLLAPSMCDSLADPVDNASLKKSVFLLQKYLKETEFRKHFLDVGGFIQLQKVAITAQQNTLAYTLGCIHTIIEQEWVSINQNLVSSSPTVLLDCTNVPLWCCFTNEFLEKLAFSLAVEVPGNIFKPITLICIWLLRSSTLSKSVDIFCKYIASQPSVLSNLVHCITSSYPEVQLGSLQLLNSLLTFPPERRRAVLMRLADSFGIRKSVAWLMNHHADQMFHESLIEFQHIVALDYFKGKHTKVDTELATHANVLDEIWSFADISSNGDKKWRLIGFLTETPTIELSRVGVLGLANFHFFICKNRKEYRQFVIDQLALSEEFRCPVARAAIEVCDVLLDVWQDFFKKSVISRYQPLFLLFEELFAITLRAFFRFWVDMDARQSESEIKRVVATLKSHIVSTLQSISDDEKVALDLFYKAMLQTSLTDIRSAQLKMNKQAEMTTCSDYLQAKAAINSSAREFIFQQRILTMRRGDFFSMANNDKSRSKTVRLYKLNAKCTKLMWIDFENTPTRDVADDKFPNHARVRDLIELKTQQASSKQSPDNALPCNLLFWASFKQSNKVFKSIILQTKDSKSPNIIDQRLPFQCNSTHQFMCWLDGLSMLMKESPIFFAGNETERYIHDVADNQFTLWQISQEGLKSPINYLPEIPSLPTSWDFWYDEKCMDPVFVTH</sequence>
<gene>
    <name evidence="6" type="ORF">BATDEDRAFT_86830</name>
</gene>
<reference evidence="6 7" key="1">
    <citation type="submission" date="2009-12" db="EMBL/GenBank/DDBJ databases">
        <title>The draft genome of Batrachochytrium dendrobatidis.</title>
        <authorList>
            <consortium name="US DOE Joint Genome Institute (JGI-PGF)"/>
            <person name="Kuo A."/>
            <person name="Salamov A."/>
            <person name="Schmutz J."/>
            <person name="Lucas S."/>
            <person name="Pitluck S."/>
            <person name="Rosenblum E."/>
            <person name="Stajich J."/>
            <person name="Eisen M."/>
            <person name="Grigoriev I.V."/>
        </authorList>
    </citation>
    <scope>NUCLEOTIDE SEQUENCE [LARGE SCALE GENOMIC DNA]</scope>
    <source>
        <strain evidence="7">JAM81 / FGSC 10211</strain>
    </source>
</reference>
<dbReference type="InterPro" id="IPR050868">
    <property type="entry name" value="ELMO_domain-containing"/>
</dbReference>
<evidence type="ECO:0000256" key="1">
    <source>
        <dbReference type="ARBA" id="ARBA00022703"/>
    </source>
</evidence>
<dbReference type="EMBL" id="GL882881">
    <property type="protein sequence ID" value="EGF82098.1"/>
    <property type="molecule type" value="Genomic_DNA"/>
</dbReference>
<evidence type="ECO:0000313" key="7">
    <source>
        <dbReference type="Proteomes" id="UP000007241"/>
    </source>
</evidence>
<dbReference type="InterPro" id="IPR001849">
    <property type="entry name" value="PH_domain"/>
</dbReference>
<dbReference type="InterPro" id="IPR011989">
    <property type="entry name" value="ARM-like"/>
</dbReference>
<dbReference type="STRING" id="684364.F4NYW2"/>
<dbReference type="GeneID" id="18242594"/>
<dbReference type="OrthoDB" id="28413at2759"/>
<evidence type="ECO:0000256" key="2">
    <source>
        <dbReference type="ARBA" id="ARBA00022907"/>
    </source>
</evidence>
<dbReference type="InterPro" id="IPR011993">
    <property type="entry name" value="PH-like_dom_sf"/>
</dbReference>
<dbReference type="InterPro" id="IPR006816">
    <property type="entry name" value="ELMO_dom"/>
</dbReference>
<dbReference type="OMA" id="LNHKMLH"/>
<dbReference type="RefSeq" id="XP_006677638.1">
    <property type="nucleotide sequence ID" value="XM_006677575.1"/>
</dbReference>
<dbReference type="Pfam" id="PF04727">
    <property type="entry name" value="ELMO_CED12"/>
    <property type="match status" value="1"/>
</dbReference>
<keyword evidence="7" id="KW-1185">Reference proteome</keyword>
<keyword evidence="1" id="KW-0053">Apoptosis</keyword>
<dbReference type="AlphaFoldDB" id="F4NYW2"/>
<dbReference type="HOGENOM" id="CLU_009191_1_0_1"/>
<dbReference type="Gene3D" id="1.25.10.10">
    <property type="entry name" value="Leucine-rich Repeat Variant"/>
    <property type="match status" value="1"/>
</dbReference>
<dbReference type="GO" id="GO:0005886">
    <property type="term" value="C:plasma membrane"/>
    <property type="evidence" value="ECO:0000318"/>
    <property type="project" value="GO_Central"/>
</dbReference>
<dbReference type="Proteomes" id="UP000007241">
    <property type="component" value="Unassembled WGS sequence"/>
</dbReference>
<dbReference type="InParanoid" id="F4NYW2"/>
<organism evidence="6 7">
    <name type="scientific">Batrachochytrium dendrobatidis (strain JAM81 / FGSC 10211)</name>
    <name type="common">Frog chytrid fungus</name>
    <dbReference type="NCBI Taxonomy" id="684364"/>
    <lineage>
        <taxon>Eukaryota</taxon>
        <taxon>Fungi</taxon>
        <taxon>Fungi incertae sedis</taxon>
        <taxon>Chytridiomycota</taxon>
        <taxon>Chytridiomycota incertae sedis</taxon>
        <taxon>Chytridiomycetes</taxon>
        <taxon>Rhizophydiales</taxon>
        <taxon>Rhizophydiales incertae sedis</taxon>
        <taxon>Batrachochytrium</taxon>
    </lineage>
</organism>
<feature type="domain" description="ELMO" evidence="5">
    <location>
        <begin position="456"/>
        <end position="608"/>
    </location>
</feature>
<dbReference type="Pfam" id="PF16457">
    <property type="entry name" value="PH_12"/>
    <property type="match status" value="1"/>
</dbReference>
<dbReference type="GO" id="GO:0007015">
    <property type="term" value="P:actin filament organization"/>
    <property type="evidence" value="ECO:0000318"/>
    <property type="project" value="GO_Central"/>
</dbReference>